<gene>
    <name evidence="1" type="ORF">C4K07_3519</name>
</gene>
<accession>A0AAD1E7U7</accession>
<protein>
    <submittedName>
        <fullName evidence="1">Uncharacterized protein</fullName>
    </submittedName>
</protein>
<dbReference type="Proteomes" id="UP000280455">
    <property type="component" value="Chromosome"/>
</dbReference>
<sequence>MFDSGFGTIYFKGLLAKADANPCSFPVCTFKSALRFTRLERLSRLSAGGGISLSSPLGKW</sequence>
<organism evidence="1 2">
    <name type="scientific">Pseudomonas chlororaphis subsp. aureofaciens</name>
    <dbReference type="NCBI Taxonomy" id="587851"/>
    <lineage>
        <taxon>Bacteria</taxon>
        <taxon>Pseudomonadati</taxon>
        <taxon>Pseudomonadota</taxon>
        <taxon>Gammaproteobacteria</taxon>
        <taxon>Pseudomonadales</taxon>
        <taxon>Pseudomonadaceae</taxon>
        <taxon>Pseudomonas</taxon>
    </lineage>
</organism>
<evidence type="ECO:0000313" key="1">
    <source>
        <dbReference type="EMBL" id="AZE30304.1"/>
    </source>
</evidence>
<dbReference type="AlphaFoldDB" id="A0AAD1E7U7"/>
<dbReference type="EMBL" id="CP027750">
    <property type="protein sequence ID" value="AZE30304.1"/>
    <property type="molecule type" value="Genomic_DNA"/>
</dbReference>
<reference evidence="1 2" key="1">
    <citation type="submission" date="2018-03" db="EMBL/GenBank/DDBJ databases">
        <title>Diversity of phytobeneficial traits revealed by whole-genome analysis of worldwide-isolated phenazine-producing Pseudomonas spp.</title>
        <authorList>
            <person name="Biessy A."/>
            <person name="Novinscak A."/>
            <person name="Blom J."/>
            <person name="Leger G."/>
            <person name="Thomashow L.S."/>
            <person name="Cazorla F.M."/>
            <person name="Josic D."/>
            <person name="Filion M."/>
        </authorList>
    </citation>
    <scope>NUCLEOTIDE SEQUENCE [LARGE SCALE GENOMIC DNA]</scope>
    <source>
        <strain evidence="1 2">ChPhzS24</strain>
    </source>
</reference>
<evidence type="ECO:0000313" key="2">
    <source>
        <dbReference type="Proteomes" id="UP000280455"/>
    </source>
</evidence>
<proteinExistence type="predicted"/>
<name>A0AAD1E7U7_9PSED</name>